<dbReference type="KEGG" id="mps:MPTP_1419"/>
<organism evidence="2 3">
    <name type="scientific">Melissococcus plutonius (strain ATCC 35311 / DSM 29964 / CIP 104052 / LMG 20360 / NCIMB 702443)</name>
    <dbReference type="NCBI Taxonomy" id="940190"/>
    <lineage>
        <taxon>Bacteria</taxon>
        <taxon>Bacillati</taxon>
        <taxon>Bacillota</taxon>
        <taxon>Bacilli</taxon>
        <taxon>Lactobacillales</taxon>
        <taxon>Enterococcaceae</taxon>
        <taxon>Melissococcus</taxon>
    </lineage>
</organism>
<reference key="2">
    <citation type="submission" date="2011-04" db="EMBL/GenBank/DDBJ databases">
        <title>Whole genome sequence of Melissococcus plutonius ATCC 35311.</title>
        <authorList>
            <person name="Okumura K."/>
            <person name="Arai R."/>
            <person name="Osaki M."/>
            <person name="Okura M."/>
            <person name="Kirikae T."/>
            <person name="Takamatsu D."/>
            <person name="Akiyama T."/>
        </authorList>
    </citation>
    <scope>NUCLEOTIDE SEQUENCE</scope>
    <source>
        <strain>ATCC 35311</strain>
    </source>
</reference>
<accession>F3YBH0</accession>
<dbReference type="RefSeq" id="WP_013774284.1">
    <property type="nucleotide sequence ID" value="NC_015516.1"/>
</dbReference>
<dbReference type="InterPro" id="IPR021145">
    <property type="entry name" value="Portal_protein_SPP1_Gp6-like"/>
</dbReference>
<dbReference type="HOGENOM" id="CLU_042280_0_0_9"/>
<dbReference type="Pfam" id="PF05133">
    <property type="entry name" value="SPP1_portal"/>
    <property type="match status" value="1"/>
</dbReference>
<sequence length="518" mass="59293">MPLWQTIKQWLSKAGDINMQETLELAKITDHPKIGIDTQEYIRINENMKYYANIYPDVQYKNSYGQDKRRSFNPLNLTKTAARRLASIIFNEKCEVVLDVAEEQSIDKETLAKANEFLQSVLIDNNFFNLLELNLEKGIALGGFAMRPYIDAKGKIKISWIRADQFYPLQSNTNEISECAIATKKTITIGNKQYYYTLLEFHEWENNAYIIENELYKSESPETVGKRVPLAEIYDDLADTVKLTGLQRPLFTYFRTPGANNKSLESPLGMGIVDNSREILDQINLTHDQFSWEIQMGQRRVIVPAEWLRVNENDPARPMLFDTAQNVLMGMYGDSSQTIGIKDVTTAIRTVQYKDAIDHWIKEFEVQIGMSTGSMSYADDGLKTATEVVSDNSMTYQTRSSYLTMLEKALDELIHAIFELAGYKDLFPDKQPSFELVDGTYQVSVHFNDGLFVDKNKQLDEDLKVSLAGMMPKKEFLKRNFGLSDESAEEWLTALKEEQQEEKTPSNQREDALLSSGD</sequence>
<dbReference type="PIRSF" id="PIRSF011911">
    <property type="entry name" value="A118_put_portal"/>
    <property type="match status" value="1"/>
</dbReference>
<dbReference type="InterPro" id="IPR006432">
    <property type="entry name" value="Phage_portal_A118-type"/>
</dbReference>
<evidence type="ECO:0000313" key="2">
    <source>
        <dbReference type="EMBL" id="BAK21848.1"/>
    </source>
</evidence>
<reference evidence="2 3" key="1">
    <citation type="journal article" date="2011" name="J. Bacteriol.">
        <title>Complete genome sequence of Melissococcus plutonius ATCC 35311.</title>
        <authorList>
            <person name="Okumura K."/>
            <person name="Arai R."/>
            <person name="Okura M."/>
            <person name="Kirikae T."/>
            <person name="Takamatsu D."/>
            <person name="Osaki M."/>
            <person name="Miyoshi-Akiyama T."/>
        </authorList>
    </citation>
    <scope>NUCLEOTIDE SEQUENCE [LARGE SCALE GENOMIC DNA]</scope>
    <source>
        <strain evidence="3">ATCC 35311 / CIP 104052 / LMG 20360 / NCIMB 702443</strain>
    </source>
</reference>
<name>F3YBH0_MELPT</name>
<keyword evidence="3" id="KW-1185">Reference proteome</keyword>
<dbReference type="OrthoDB" id="1641671at2"/>
<dbReference type="Proteomes" id="UP000008456">
    <property type="component" value="Chromosome"/>
</dbReference>
<protein>
    <submittedName>
        <fullName evidence="2">Minor capsid protein</fullName>
    </submittedName>
</protein>
<gene>
    <name evidence="2" type="ordered locus">MPTP_1419</name>
</gene>
<feature type="compositionally biased region" description="Basic and acidic residues" evidence="1">
    <location>
        <begin position="497"/>
        <end position="512"/>
    </location>
</feature>
<evidence type="ECO:0000256" key="1">
    <source>
        <dbReference type="SAM" id="MobiDB-lite"/>
    </source>
</evidence>
<dbReference type="EMBL" id="AP012200">
    <property type="protein sequence ID" value="BAK21848.1"/>
    <property type="molecule type" value="Genomic_DNA"/>
</dbReference>
<dbReference type="STRING" id="940190.MPTP_1419"/>
<evidence type="ECO:0000313" key="3">
    <source>
        <dbReference type="Proteomes" id="UP000008456"/>
    </source>
</evidence>
<dbReference type="AlphaFoldDB" id="F3YBH0"/>
<proteinExistence type="predicted"/>
<feature type="region of interest" description="Disordered" evidence="1">
    <location>
        <begin position="497"/>
        <end position="518"/>
    </location>
</feature>
<dbReference type="NCBIfam" id="TIGR01542">
    <property type="entry name" value="A118_put_portal"/>
    <property type="match status" value="1"/>
</dbReference>